<reference evidence="2" key="1">
    <citation type="submission" date="2022-10" db="EMBL/GenBank/DDBJ databases">
        <title>The complete genomes of actinobacterial strains from the NBC collection.</title>
        <authorList>
            <person name="Joergensen T.S."/>
            <person name="Alvarez Arevalo M."/>
            <person name="Sterndorff E.B."/>
            <person name="Faurdal D."/>
            <person name="Vuksanovic O."/>
            <person name="Mourched A.-S."/>
            <person name="Charusanti P."/>
            <person name="Shaw S."/>
            <person name="Blin K."/>
            <person name="Weber T."/>
        </authorList>
    </citation>
    <scope>NUCLEOTIDE SEQUENCE</scope>
    <source>
        <strain evidence="2">NBC_00303</strain>
    </source>
</reference>
<evidence type="ECO:0000256" key="1">
    <source>
        <dbReference type="SAM" id="Phobius"/>
    </source>
</evidence>
<keyword evidence="3" id="KW-1185">Reference proteome</keyword>
<keyword evidence="1" id="KW-0812">Transmembrane</keyword>
<organism evidence="2 3">
    <name type="scientific">Streptomyces erythrochromogenes</name>
    <dbReference type="NCBI Taxonomy" id="285574"/>
    <lineage>
        <taxon>Bacteria</taxon>
        <taxon>Bacillati</taxon>
        <taxon>Actinomycetota</taxon>
        <taxon>Actinomycetes</taxon>
        <taxon>Kitasatosporales</taxon>
        <taxon>Streptomycetaceae</taxon>
        <taxon>Streptomyces</taxon>
    </lineage>
</organism>
<evidence type="ECO:0000313" key="2">
    <source>
        <dbReference type="EMBL" id="WUN83739.1"/>
    </source>
</evidence>
<sequence length="78" mass="7955">MTDAVLVAAVLADAWAYTGTGEWAAVAPGAVAALIALFCLAEQRRARRVLAGSALAYAICGNLPESTGTSRPTRPSPP</sequence>
<dbReference type="RefSeq" id="WP_328740909.1">
    <property type="nucleotide sequence ID" value="NZ_CP108036.1"/>
</dbReference>
<dbReference type="GeneID" id="95501917"/>
<dbReference type="Proteomes" id="UP001432312">
    <property type="component" value="Chromosome"/>
</dbReference>
<keyword evidence="1" id="KW-0472">Membrane</keyword>
<feature type="transmembrane region" description="Helical" evidence="1">
    <location>
        <begin position="26"/>
        <end position="41"/>
    </location>
</feature>
<gene>
    <name evidence="2" type="ORF">OHA91_37715</name>
</gene>
<keyword evidence="1" id="KW-1133">Transmembrane helix</keyword>
<accession>A0ABZ1QMT8</accession>
<dbReference type="EMBL" id="CP108036">
    <property type="protein sequence ID" value="WUN83739.1"/>
    <property type="molecule type" value="Genomic_DNA"/>
</dbReference>
<protein>
    <submittedName>
        <fullName evidence="2">Uncharacterized protein</fullName>
    </submittedName>
</protein>
<proteinExistence type="predicted"/>
<name>A0ABZ1QMT8_9ACTN</name>
<evidence type="ECO:0000313" key="3">
    <source>
        <dbReference type="Proteomes" id="UP001432312"/>
    </source>
</evidence>